<gene>
    <name evidence="4" type="ORF">DIT68_05925</name>
</gene>
<evidence type="ECO:0000313" key="4">
    <source>
        <dbReference type="EMBL" id="PWH86091.1"/>
    </source>
</evidence>
<dbReference type="CDD" id="cd07185">
    <property type="entry name" value="OmpA_C-like"/>
    <property type="match status" value="1"/>
</dbReference>
<accession>A0A2U2XEG2</accession>
<dbReference type="AlphaFoldDB" id="A0A2U2XEG2"/>
<reference evidence="4 5" key="1">
    <citation type="submission" date="2018-05" db="EMBL/GenBank/DDBJ databases">
        <title>Brumimicrobium oceani sp. nov., isolated from coastal sediment.</title>
        <authorList>
            <person name="Kou Y."/>
        </authorList>
    </citation>
    <scope>NUCLEOTIDE SEQUENCE [LARGE SCALE GENOMIC DNA]</scope>
    <source>
        <strain evidence="4 5">C305</strain>
    </source>
</reference>
<dbReference type="EMBL" id="QFRJ01000003">
    <property type="protein sequence ID" value="PWH86091.1"/>
    <property type="molecule type" value="Genomic_DNA"/>
</dbReference>
<keyword evidence="1" id="KW-0472">Membrane</keyword>
<sequence>MKLNTKNLKGWFYTLPLAILSFSTIAQEAENLVVNPSFEDAQSRKIRRIGDIDKAEGWSSATGNRADLYSSDAGAPDVLTPDNIYGREDAKSGSNYAGIIAYSYREKENRTYLTAQLSTSLKKGMRYKVQFYASLAELSKYSANRLGAHISRKGIGTDDKIPAIIAETHIEHPKKEVFDGMYGWDLVCGEYVATGKEKYITIGNFSEDGDIVNGRARKPRDMSGKQIIAAYYYIDDVSVQLLGPNETCNCDYGDEAQQVASTVYQRSPEITKDMSLSQKVNQYNIYYAGGRYDVKVDGEKTLEVLTTMMKENTDLKIQISGHTDATEAASATDNVLSMRRAEYVKKLLEERGVAGERLIIEDLKDGKDSIYISESDDDTLRDAKNRRVTFTVVE</sequence>
<evidence type="ECO:0000313" key="5">
    <source>
        <dbReference type="Proteomes" id="UP000245370"/>
    </source>
</evidence>
<dbReference type="Gene3D" id="3.30.1330.60">
    <property type="entry name" value="OmpA-like domain"/>
    <property type="match status" value="1"/>
</dbReference>
<dbReference type="GO" id="GO:0016020">
    <property type="term" value="C:membrane"/>
    <property type="evidence" value="ECO:0007669"/>
    <property type="project" value="UniProtKB-UniRule"/>
</dbReference>
<dbReference type="InterPro" id="IPR050330">
    <property type="entry name" value="Bact_OuterMem_StrucFunc"/>
</dbReference>
<keyword evidence="2" id="KW-0732">Signal</keyword>
<evidence type="ECO:0000256" key="1">
    <source>
        <dbReference type="PROSITE-ProRule" id="PRU00473"/>
    </source>
</evidence>
<organism evidence="4 5">
    <name type="scientific">Brumimicrobium oceani</name>
    <dbReference type="NCBI Taxonomy" id="2100725"/>
    <lineage>
        <taxon>Bacteria</taxon>
        <taxon>Pseudomonadati</taxon>
        <taxon>Bacteroidota</taxon>
        <taxon>Flavobacteriia</taxon>
        <taxon>Flavobacteriales</taxon>
        <taxon>Crocinitomicaceae</taxon>
        <taxon>Brumimicrobium</taxon>
    </lineage>
</organism>
<dbReference type="InterPro" id="IPR006665">
    <property type="entry name" value="OmpA-like"/>
</dbReference>
<dbReference type="Gene3D" id="2.60.120.260">
    <property type="entry name" value="Galactose-binding domain-like"/>
    <property type="match status" value="1"/>
</dbReference>
<dbReference type="RefSeq" id="WP_109358900.1">
    <property type="nucleotide sequence ID" value="NZ_QFRJ01000003.1"/>
</dbReference>
<reference evidence="4 5" key="2">
    <citation type="submission" date="2018-05" db="EMBL/GenBank/DDBJ databases">
        <authorList>
            <person name="Lanie J.A."/>
            <person name="Ng W.-L."/>
            <person name="Kazmierczak K.M."/>
            <person name="Andrzejewski T.M."/>
            <person name="Davidsen T.M."/>
            <person name="Wayne K.J."/>
            <person name="Tettelin H."/>
            <person name="Glass J.I."/>
            <person name="Rusch D."/>
            <person name="Podicherti R."/>
            <person name="Tsui H.-C.T."/>
            <person name="Winkler M.E."/>
        </authorList>
    </citation>
    <scope>NUCLEOTIDE SEQUENCE [LARGE SCALE GENOMIC DNA]</scope>
    <source>
        <strain evidence="4 5">C305</strain>
    </source>
</reference>
<evidence type="ECO:0000256" key="2">
    <source>
        <dbReference type="SAM" id="SignalP"/>
    </source>
</evidence>
<protein>
    <recommendedName>
        <fullName evidence="3">OmpA-like domain-containing protein</fullName>
    </recommendedName>
</protein>
<dbReference type="Proteomes" id="UP000245370">
    <property type="component" value="Unassembled WGS sequence"/>
</dbReference>
<dbReference type="InterPro" id="IPR036737">
    <property type="entry name" value="OmpA-like_sf"/>
</dbReference>
<evidence type="ECO:0000259" key="3">
    <source>
        <dbReference type="PROSITE" id="PS51123"/>
    </source>
</evidence>
<feature type="chain" id="PRO_5015532171" description="OmpA-like domain-containing protein" evidence="2">
    <location>
        <begin position="29"/>
        <end position="394"/>
    </location>
</feature>
<dbReference type="PANTHER" id="PTHR30329:SF21">
    <property type="entry name" value="LIPOPROTEIN YIAD-RELATED"/>
    <property type="match status" value="1"/>
</dbReference>
<feature type="signal peptide" evidence="2">
    <location>
        <begin position="1"/>
        <end position="28"/>
    </location>
</feature>
<dbReference type="PROSITE" id="PS51123">
    <property type="entry name" value="OMPA_2"/>
    <property type="match status" value="1"/>
</dbReference>
<comment type="caution">
    <text evidence="4">The sequence shown here is derived from an EMBL/GenBank/DDBJ whole genome shotgun (WGS) entry which is preliminary data.</text>
</comment>
<dbReference type="SUPFAM" id="SSF103088">
    <property type="entry name" value="OmpA-like"/>
    <property type="match status" value="1"/>
</dbReference>
<feature type="domain" description="OmpA-like" evidence="3">
    <location>
        <begin position="274"/>
        <end position="394"/>
    </location>
</feature>
<name>A0A2U2XEG2_9FLAO</name>
<proteinExistence type="predicted"/>
<dbReference type="Pfam" id="PF00691">
    <property type="entry name" value="OmpA"/>
    <property type="match status" value="1"/>
</dbReference>
<keyword evidence="5" id="KW-1185">Reference proteome</keyword>
<dbReference type="OrthoDB" id="9782229at2"/>
<dbReference type="PANTHER" id="PTHR30329">
    <property type="entry name" value="STATOR ELEMENT OF FLAGELLAR MOTOR COMPLEX"/>
    <property type="match status" value="1"/>
</dbReference>